<dbReference type="InterPro" id="IPR049874">
    <property type="entry name" value="ROK_cs"/>
</dbReference>
<dbReference type="PANTHER" id="PTHR18964">
    <property type="entry name" value="ROK (REPRESSOR, ORF, KINASE) FAMILY"/>
    <property type="match status" value="1"/>
</dbReference>
<keyword evidence="4" id="KW-0808">Transferase</keyword>
<dbReference type="Pfam" id="PF00480">
    <property type="entry name" value="ROK"/>
    <property type="match status" value="1"/>
</dbReference>
<dbReference type="GO" id="GO:0006355">
    <property type="term" value="P:regulation of DNA-templated transcription"/>
    <property type="evidence" value="ECO:0007669"/>
    <property type="project" value="InterPro"/>
</dbReference>
<sequence length="375" mass="39219">MSPRQPSLHAPLRRETAALPGHTRAHNRALVLQMLFRGESLSRADIARETGLTRVTISDLVAELQREGLVVERGVRTASGPGKPAVLLEMARGSHQIIALDLSGHDVFRAVLTDLNGEIGEEVSIPSPDVTGEDAERLVEDLLEWALQLTTAPVLGVGVAVPGIVDASGIVRRSVSLDWTDLDLGASLAARFGTPVSVANDANVAVLAEHSFGTGTGDMLLVKIDRGLGGGLLLDGRPVLGSRLTAGEIGRVHVRQGPSEAWVPLESIVTAPALRRRIERSVVGGDGADAALGSAGELLGAALSPLISTLDLTDVVLTGPHELVNEPLLDGVRRSVDERTGSDGAAKVIRTSQLGRDIMLRGAAALVLSQRLGIA</sequence>
<dbReference type="GO" id="GO:0016301">
    <property type="term" value="F:kinase activity"/>
    <property type="evidence" value="ECO:0007669"/>
    <property type="project" value="UniProtKB-KW"/>
</dbReference>
<organism evidence="4 5">
    <name type="scientific">Paramicrobacterium humi</name>
    <dbReference type="NCBI Taxonomy" id="640635"/>
    <lineage>
        <taxon>Bacteria</taxon>
        <taxon>Bacillati</taxon>
        <taxon>Actinomycetota</taxon>
        <taxon>Actinomycetes</taxon>
        <taxon>Micrococcales</taxon>
        <taxon>Microbacteriaceae</taxon>
        <taxon>Paramicrobacterium</taxon>
    </lineage>
</organism>
<dbReference type="RefSeq" id="WP_091182362.1">
    <property type="nucleotide sequence ID" value="NZ_FNRY01000001.1"/>
</dbReference>
<proteinExistence type="inferred from homology"/>
<name>A0A1H4LMH2_9MICO</name>
<evidence type="ECO:0000313" key="4">
    <source>
        <dbReference type="EMBL" id="SEB71900.1"/>
    </source>
</evidence>
<dbReference type="InterPro" id="IPR043129">
    <property type="entry name" value="ATPase_NBD"/>
</dbReference>
<gene>
    <name evidence="4" type="ORF">SAMN04489806_1597</name>
</gene>
<keyword evidence="4" id="KW-0418">Kinase</keyword>
<dbReference type="SMART" id="SM00419">
    <property type="entry name" value="HTH_CRP"/>
    <property type="match status" value="1"/>
</dbReference>
<dbReference type="Proteomes" id="UP000199183">
    <property type="component" value="Unassembled WGS sequence"/>
</dbReference>
<dbReference type="PROSITE" id="PS01125">
    <property type="entry name" value="ROK"/>
    <property type="match status" value="1"/>
</dbReference>
<evidence type="ECO:0000256" key="1">
    <source>
        <dbReference type="ARBA" id="ARBA00006479"/>
    </source>
</evidence>
<feature type="region of interest" description="Disordered" evidence="2">
    <location>
        <begin position="1"/>
        <end position="20"/>
    </location>
</feature>
<dbReference type="InterPro" id="IPR036388">
    <property type="entry name" value="WH-like_DNA-bd_sf"/>
</dbReference>
<evidence type="ECO:0000313" key="5">
    <source>
        <dbReference type="Proteomes" id="UP000199183"/>
    </source>
</evidence>
<comment type="similarity">
    <text evidence="1">Belongs to the ROK (NagC/XylR) family.</text>
</comment>
<dbReference type="InterPro" id="IPR036390">
    <property type="entry name" value="WH_DNA-bd_sf"/>
</dbReference>
<dbReference type="InterPro" id="IPR012318">
    <property type="entry name" value="HTH_CRP"/>
</dbReference>
<dbReference type="InterPro" id="IPR000600">
    <property type="entry name" value="ROK"/>
</dbReference>
<evidence type="ECO:0000259" key="3">
    <source>
        <dbReference type="SMART" id="SM00419"/>
    </source>
</evidence>
<accession>A0A1H4LMH2</accession>
<dbReference type="AlphaFoldDB" id="A0A1H4LMH2"/>
<keyword evidence="5" id="KW-1185">Reference proteome</keyword>
<dbReference type="GO" id="GO:0003677">
    <property type="term" value="F:DNA binding"/>
    <property type="evidence" value="ECO:0007669"/>
    <property type="project" value="InterPro"/>
</dbReference>
<evidence type="ECO:0000256" key="2">
    <source>
        <dbReference type="SAM" id="MobiDB-lite"/>
    </source>
</evidence>
<feature type="domain" description="HTH crp-type" evidence="3">
    <location>
        <begin position="30"/>
        <end position="89"/>
    </location>
</feature>
<protein>
    <submittedName>
        <fullName evidence="4">Sugar kinase of the NBD/HSP70 family, may contain an N-terminal HTH domain</fullName>
    </submittedName>
</protein>
<dbReference type="SUPFAM" id="SSF53067">
    <property type="entry name" value="Actin-like ATPase domain"/>
    <property type="match status" value="1"/>
</dbReference>
<reference evidence="4 5" key="1">
    <citation type="submission" date="2016-10" db="EMBL/GenBank/DDBJ databases">
        <authorList>
            <person name="de Groot N.N."/>
        </authorList>
    </citation>
    <scope>NUCLEOTIDE SEQUENCE [LARGE SCALE GENOMIC DNA]</scope>
    <source>
        <strain evidence="4 5">DSM 21799</strain>
    </source>
</reference>
<dbReference type="PANTHER" id="PTHR18964:SF149">
    <property type="entry name" value="BIFUNCTIONAL UDP-N-ACETYLGLUCOSAMINE 2-EPIMERASE_N-ACETYLMANNOSAMINE KINASE"/>
    <property type="match status" value="1"/>
</dbReference>
<dbReference type="Gene3D" id="1.10.10.10">
    <property type="entry name" value="Winged helix-like DNA-binding domain superfamily/Winged helix DNA-binding domain"/>
    <property type="match status" value="1"/>
</dbReference>
<dbReference type="Pfam" id="PF00325">
    <property type="entry name" value="Crp"/>
    <property type="match status" value="1"/>
</dbReference>
<dbReference type="STRING" id="640635.SAMN04489806_1597"/>
<dbReference type="EMBL" id="FNRY01000001">
    <property type="protein sequence ID" value="SEB71900.1"/>
    <property type="molecule type" value="Genomic_DNA"/>
</dbReference>
<dbReference type="OrthoDB" id="9810372at2"/>
<dbReference type="Gene3D" id="3.30.420.40">
    <property type="match status" value="2"/>
</dbReference>
<dbReference type="SUPFAM" id="SSF46785">
    <property type="entry name" value="Winged helix' DNA-binding domain"/>
    <property type="match status" value="1"/>
</dbReference>